<keyword evidence="11" id="KW-1185">Reference proteome</keyword>
<evidence type="ECO:0000256" key="1">
    <source>
        <dbReference type="ARBA" id="ARBA00004473"/>
    </source>
</evidence>
<dbReference type="InterPro" id="IPR040041">
    <property type="entry name" value="TMEM201"/>
</dbReference>
<gene>
    <name evidence="10" type="ORF">A3Q56_05260</name>
</gene>
<comment type="caution">
    <text evidence="7">Lacks conserved residue(s) required for the propagation of feature annotation.</text>
</comment>
<dbReference type="GO" id="GO:0005521">
    <property type="term" value="F:lamin binding"/>
    <property type="evidence" value="ECO:0007669"/>
    <property type="project" value="TreeGrafter"/>
</dbReference>
<dbReference type="PROSITE" id="PS50095">
    <property type="entry name" value="PLAT"/>
    <property type="match status" value="1"/>
</dbReference>
<dbReference type="InterPro" id="IPR036770">
    <property type="entry name" value="Ankyrin_rpt-contain_sf"/>
</dbReference>
<evidence type="ECO:0000256" key="2">
    <source>
        <dbReference type="ARBA" id="ARBA00007600"/>
    </source>
</evidence>
<comment type="similarity">
    <text evidence="2">Belongs to the TMEM201 family.</text>
</comment>
<sequence length="1016" mass="117325">MSDDSRHRSKIYTGSLTYNKSFGQFVEILLDNDIRIYSPYSVSKRNEKWIRITFNNHFIAIFLNNNLVKYRHCLETGTFLTNHIYLLFGLASPLFLLRNKCFLLFSGVISLFLLDGIAAITGNLYFVNILKKKRTTTLFYNLNNIIYSSHNTRFIIYEIGFGMAHQNITKSVLNELLNYFFIKRLEEGFDLSNSKCPRRKHPNLKKLSTLRSVGLNDVPLKHYFKNVKVKQILTNFSENKYNKQLKSTKLFRQIEKIHACEMKRRNMYDITRPFDSTGFFGSNTKRKECGYIMLRSTKWPFTKNLERKRLSRIASCMLDALLNLPFTEFIMSQIKEMYFYIFPRPAESIFHLATAFMACLSVTVLYKLIRPLFSARVNCWFCNTFQCVDYKKRNSYDCSKCQQYNGFNKDGSYNKEMNEFYCIDHLNDSYTTESQSAKSHNSSFNRNRNRHILCKSCQNNQLLIIRQIANFIPKIETQTKKKKKKKNKIKTNNEINVLDSYDEIYLPSLNGTDEASRIIKISTIEEFIPTIQKMDYVVKFKTGSQKGSGRYGPIELQLIGHDGKMTDTIKLNVEENSKLLDNSSSYFYLNVEDFGQPTSFSVGHNDTNEDSCWFLDSCQIYEGDTNVCYIANCKKWLSPVHDDRKTHRTFTLTEDNSNNQNFKKIFDHRNEELKHSKFVCHSINSLSLNSSLATISSSDTTVKSNSDHELNSFSNFSVGESTSMDSDTEVSLSVEKLDLNEDSIQSKSNIKDSNIDSITSYNQPSLEQSISAKSSDMDIVESTNNNNYDTDNTKSTKHNDETETIQSVIEINPSDLEKFINAIKDGEMKTAINLYYAIDHIIDYPDKNNLLPIHIAVKHKQYDILRWICKQCPSCIDKYNFLGYNALHMTCIGRDIQCMKILIEEGCNLICKTEDKKSPLHLCVQSDFLIGLKYLISCGASSYVFDQYGTSVIEFAKECNNVLIVEFLIRSQSYTTNEKKSSLSNALNNIEIENINKKVIFEKNCSSFGSNGNFMP</sequence>
<evidence type="ECO:0000256" key="4">
    <source>
        <dbReference type="ARBA" id="ARBA00022989"/>
    </source>
</evidence>
<dbReference type="Pfam" id="PF01477">
    <property type="entry name" value="PLAT"/>
    <property type="match status" value="1"/>
</dbReference>
<feature type="transmembrane region" description="Helical" evidence="8">
    <location>
        <begin position="102"/>
        <end position="126"/>
    </location>
</feature>
<evidence type="ECO:0000256" key="6">
    <source>
        <dbReference type="ARBA" id="ARBA00023242"/>
    </source>
</evidence>
<name>A0A177AY61_9BILA</name>
<comment type="caution">
    <text evidence="10">The sequence shown here is derived from an EMBL/GenBank/DDBJ whole genome shotgun (WGS) entry which is preliminary data.</text>
</comment>
<keyword evidence="6" id="KW-0539">Nucleus</keyword>
<dbReference type="SMART" id="SM00248">
    <property type="entry name" value="ANK"/>
    <property type="match status" value="5"/>
</dbReference>
<keyword evidence="5 8" id="KW-0472">Membrane</keyword>
<evidence type="ECO:0000256" key="5">
    <source>
        <dbReference type="ARBA" id="ARBA00023136"/>
    </source>
</evidence>
<dbReference type="GO" id="GO:0005637">
    <property type="term" value="C:nuclear inner membrane"/>
    <property type="evidence" value="ECO:0007669"/>
    <property type="project" value="UniProtKB-SubCell"/>
</dbReference>
<keyword evidence="3 8" id="KW-0812">Transmembrane</keyword>
<evidence type="ECO:0000256" key="7">
    <source>
        <dbReference type="PROSITE-ProRule" id="PRU00152"/>
    </source>
</evidence>
<evidence type="ECO:0000313" key="11">
    <source>
        <dbReference type="Proteomes" id="UP000078046"/>
    </source>
</evidence>
<dbReference type="AlphaFoldDB" id="A0A177AY61"/>
<proteinExistence type="inferred from homology"/>
<dbReference type="PANTHER" id="PTHR28646:SF1">
    <property type="entry name" value="TRANSMEMBRANE PROTEIN 201"/>
    <property type="match status" value="1"/>
</dbReference>
<dbReference type="EMBL" id="LWCA01000789">
    <property type="protein sequence ID" value="OAF66935.1"/>
    <property type="molecule type" value="Genomic_DNA"/>
</dbReference>
<dbReference type="Proteomes" id="UP000078046">
    <property type="component" value="Unassembled WGS sequence"/>
</dbReference>
<reference evidence="10 11" key="1">
    <citation type="submission" date="2016-04" db="EMBL/GenBank/DDBJ databases">
        <title>The genome of Intoshia linei affirms orthonectids as highly simplified spiralians.</title>
        <authorList>
            <person name="Mikhailov K.V."/>
            <person name="Slusarev G.S."/>
            <person name="Nikitin M.A."/>
            <person name="Logacheva M.D."/>
            <person name="Penin A."/>
            <person name="Aleoshin V."/>
            <person name="Panchin Y.V."/>
        </authorList>
    </citation>
    <scope>NUCLEOTIDE SEQUENCE [LARGE SCALE GENOMIC DNA]</scope>
    <source>
        <strain evidence="10">Intl2013</strain>
        <tissue evidence="10">Whole animal</tissue>
    </source>
</reference>
<dbReference type="Gene3D" id="1.25.40.20">
    <property type="entry name" value="Ankyrin repeat-containing domain"/>
    <property type="match status" value="1"/>
</dbReference>
<dbReference type="InterPro" id="IPR002110">
    <property type="entry name" value="Ankyrin_rpt"/>
</dbReference>
<dbReference type="Pfam" id="PF09779">
    <property type="entry name" value="Ima1_N"/>
    <property type="match status" value="1"/>
</dbReference>
<evidence type="ECO:0000256" key="3">
    <source>
        <dbReference type="ARBA" id="ARBA00022692"/>
    </source>
</evidence>
<dbReference type="Gene3D" id="2.60.60.20">
    <property type="entry name" value="PLAT/LH2 domain"/>
    <property type="match status" value="1"/>
</dbReference>
<feature type="transmembrane region" description="Helical" evidence="8">
    <location>
        <begin position="79"/>
        <end position="96"/>
    </location>
</feature>
<dbReference type="SUPFAM" id="SSF48403">
    <property type="entry name" value="Ankyrin repeat"/>
    <property type="match status" value="1"/>
</dbReference>
<feature type="domain" description="PLAT" evidence="9">
    <location>
        <begin position="534"/>
        <end position="651"/>
    </location>
</feature>
<feature type="transmembrane region" description="Helical" evidence="8">
    <location>
        <begin position="349"/>
        <end position="369"/>
    </location>
</feature>
<dbReference type="OrthoDB" id="5966927at2759"/>
<evidence type="ECO:0000313" key="10">
    <source>
        <dbReference type="EMBL" id="OAF66935.1"/>
    </source>
</evidence>
<dbReference type="InterPro" id="IPR036392">
    <property type="entry name" value="PLAT/LH2_dom_sf"/>
</dbReference>
<dbReference type="GO" id="GO:0051015">
    <property type="term" value="F:actin filament binding"/>
    <property type="evidence" value="ECO:0007669"/>
    <property type="project" value="TreeGrafter"/>
</dbReference>
<evidence type="ECO:0000259" key="9">
    <source>
        <dbReference type="PROSITE" id="PS50095"/>
    </source>
</evidence>
<accession>A0A177AY61</accession>
<dbReference type="Pfam" id="PF12796">
    <property type="entry name" value="Ank_2"/>
    <property type="match status" value="1"/>
</dbReference>
<protein>
    <recommendedName>
        <fullName evidence="9">PLAT domain-containing protein</fullName>
    </recommendedName>
</protein>
<dbReference type="SUPFAM" id="SSF49723">
    <property type="entry name" value="Lipase/lipooxygenase domain (PLAT/LH2 domain)"/>
    <property type="match status" value="1"/>
</dbReference>
<dbReference type="GO" id="GO:0030473">
    <property type="term" value="P:nuclear migration along microtubule"/>
    <property type="evidence" value="ECO:0007669"/>
    <property type="project" value="TreeGrafter"/>
</dbReference>
<evidence type="ECO:0000256" key="8">
    <source>
        <dbReference type="SAM" id="Phobius"/>
    </source>
</evidence>
<dbReference type="InterPro" id="IPR018617">
    <property type="entry name" value="Ima1_N"/>
</dbReference>
<keyword evidence="4 8" id="KW-1133">Transmembrane helix</keyword>
<organism evidence="10 11">
    <name type="scientific">Intoshia linei</name>
    <dbReference type="NCBI Taxonomy" id="1819745"/>
    <lineage>
        <taxon>Eukaryota</taxon>
        <taxon>Metazoa</taxon>
        <taxon>Spiralia</taxon>
        <taxon>Lophotrochozoa</taxon>
        <taxon>Mesozoa</taxon>
        <taxon>Orthonectida</taxon>
        <taxon>Rhopaluridae</taxon>
        <taxon>Intoshia</taxon>
    </lineage>
</organism>
<comment type="subcellular location">
    <subcellularLocation>
        <location evidence="1">Nucleus inner membrane</location>
        <topology evidence="1">Multi-pass membrane protein</topology>
    </subcellularLocation>
</comment>
<dbReference type="PANTHER" id="PTHR28646">
    <property type="entry name" value="TRANSMEMBRANE PROTEIN 201"/>
    <property type="match status" value="1"/>
</dbReference>
<dbReference type="InterPro" id="IPR001024">
    <property type="entry name" value="PLAT/LH2_dom"/>
</dbReference>